<comment type="caution">
    <text evidence="5">The sequence shown here is derived from an EMBL/GenBank/DDBJ whole genome shotgun (WGS) entry which is preliminary data.</text>
</comment>
<dbReference type="EMBL" id="LAZR01057847">
    <property type="protein sequence ID" value="KKK71186.1"/>
    <property type="molecule type" value="Genomic_DNA"/>
</dbReference>
<dbReference type="InterPro" id="IPR046348">
    <property type="entry name" value="SIS_dom_sf"/>
</dbReference>
<dbReference type="GO" id="GO:0004347">
    <property type="term" value="F:glucose-6-phosphate isomerase activity"/>
    <property type="evidence" value="ECO:0007669"/>
    <property type="project" value="InterPro"/>
</dbReference>
<feature type="region of interest" description="Disordered" evidence="3">
    <location>
        <begin position="1"/>
        <end position="22"/>
    </location>
</feature>
<evidence type="ECO:0000256" key="1">
    <source>
        <dbReference type="ARBA" id="ARBA00010523"/>
    </source>
</evidence>
<dbReference type="GO" id="GO:1901135">
    <property type="term" value="P:carbohydrate derivative metabolic process"/>
    <property type="evidence" value="ECO:0007669"/>
    <property type="project" value="InterPro"/>
</dbReference>
<evidence type="ECO:0000259" key="4">
    <source>
        <dbReference type="Pfam" id="PF10432"/>
    </source>
</evidence>
<dbReference type="SUPFAM" id="SSF53697">
    <property type="entry name" value="SIS domain"/>
    <property type="match status" value="1"/>
</dbReference>
<reference evidence="5" key="1">
    <citation type="journal article" date="2015" name="Nature">
        <title>Complex archaea that bridge the gap between prokaryotes and eukaryotes.</title>
        <authorList>
            <person name="Spang A."/>
            <person name="Saw J.H."/>
            <person name="Jorgensen S.L."/>
            <person name="Zaremba-Niedzwiedzka K."/>
            <person name="Martijn J."/>
            <person name="Lind A.E."/>
            <person name="van Eijk R."/>
            <person name="Schleper C."/>
            <person name="Guy L."/>
            <person name="Ettema T.J."/>
        </authorList>
    </citation>
    <scope>NUCLEOTIDE SEQUENCE</scope>
</reference>
<organism evidence="5">
    <name type="scientific">marine sediment metagenome</name>
    <dbReference type="NCBI Taxonomy" id="412755"/>
    <lineage>
        <taxon>unclassified sequences</taxon>
        <taxon>metagenomes</taxon>
        <taxon>ecological metagenomes</taxon>
    </lineage>
</organism>
<accession>A0A0F9AG57</accession>
<evidence type="ECO:0000256" key="3">
    <source>
        <dbReference type="SAM" id="MobiDB-lite"/>
    </source>
</evidence>
<gene>
    <name evidence="5" type="ORF">LCGC14_2916450</name>
</gene>
<dbReference type="Gene3D" id="3.40.50.10490">
    <property type="entry name" value="Glucose-6-phosphate isomerase like protein, domain 1"/>
    <property type="match status" value="1"/>
</dbReference>
<dbReference type="GO" id="GO:0004476">
    <property type="term" value="F:mannose-6-phosphate isomerase activity"/>
    <property type="evidence" value="ECO:0007669"/>
    <property type="project" value="InterPro"/>
</dbReference>
<dbReference type="GO" id="GO:0097367">
    <property type="term" value="F:carbohydrate derivative binding"/>
    <property type="evidence" value="ECO:0007669"/>
    <property type="project" value="InterPro"/>
</dbReference>
<feature type="non-terminal residue" evidence="5">
    <location>
        <position position="1"/>
    </location>
</feature>
<proteinExistence type="inferred from homology"/>
<evidence type="ECO:0000313" key="5">
    <source>
        <dbReference type="EMBL" id="KKK71186.1"/>
    </source>
</evidence>
<evidence type="ECO:0000256" key="2">
    <source>
        <dbReference type="ARBA" id="ARBA00023235"/>
    </source>
</evidence>
<dbReference type="Pfam" id="PF10432">
    <property type="entry name" value="bact-PGI_C"/>
    <property type="match status" value="1"/>
</dbReference>
<dbReference type="InterPro" id="IPR019490">
    <property type="entry name" value="Glu6P/Mann6P_isomerase_C"/>
</dbReference>
<feature type="compositionally biased region" description="Basic and acidic residues" evidence="3">
    <location>
        <begin position="1"/>
        <end position="17"/>
    </location>
</feature>
<protein>
    <recommendedName>
        <fullName evidence="4">Bifunctional glucose-6-phosphate/mannose-6-phosphate isomerase C-terminal domain-containing protein</fullName>
    </recommendedName>
</protein>
<sequence length="353" mass="40861">SKTTDKKEKTTPEDKKQKTGPMNLGKFFGQVTYDEEQDYYFLELRGARFPFKTSPIEAQDVLLEAPGKDILEKNTSLLYGIMGKEVLNATLLIDPNEEDEVMPAANDIARYIQIANRKKFAGIAYTKPGGKLEKFAKNHDLNFTKIPSGYSPRFALPIIFGRAYRLTEILLNLHPISYQMRDHINNFDNLENLSLLGLISNSILSKIPIILSDNEFAVLSIRFRSQLNENSKLIANKYVKIEGCDIHIDKNYEFPFNVNFAIEAKLKDWKRALKQAYRYKWFAEYSYVVMDAHYSNSAIKNINVFEKYNVGLATITTTGELKRYYNPTRERPFDQKMQILFSEKIKNNYEFAK</sequence>
<comment type="similarity">
    <text evidence="1">Belongs to the PGI/PMI family.</text>
</comment>
<dbReference type="GO" id="GO:0005975">
    <property type="term" value="P:carbohydrate metabolic process"/>
    <property type="evidence" value="ECO:0007669"/>
    <property type="project" value="InterPro"/>
</dbReference>
<feature type="domain" description="Bifunctional glucose-6-phosphate/mannose-6-phosphate isomerase C-terminal" evidence="4">
    <location>
        <begin position="200"/>
        <end position="236"/>
    </location>
</feature>
<name>A0A0F9AG57_9ZZZZ</name>
<keyword evidence="2" id="KW-0413">Isomerase</keyword>
<dbReference type="AlphaFoldDB" id="A0A0F9AG57"/>